<dbReference type="RefSeq" id="WP_109262911.1">
    <property type="nucleotide sequence ID" value="NZ_QEWP01000001.1"/>
</dbReference>
<evidence type="ECO:0000313" key="1">
    <source>
        <dbReference type="EMBL" id="PWE01461.1"/>
    </source>
</evidence>
<dbReference type="EMBL" id="QEWP01000001">
    <property type="protein sequence ID" value="PWE01461.1"/>
    <property type="molecule type" value="Genomic_DNA"/>
</dbReference>
<accession>A0A2U2BEH6</accession>
<protein>
    <recommendedName>
        <fullName evidence="3">DNA alkylation repair protein</fullName>
    </recommendedName>
</protein>
<dbReference type="Pfam" id="PF08713">
    <property type="entry name" value="DNA_alkylation"/>
    <property type="match status" value="1"/>
</dbReference>
<gene>
    <name evidence="1" type="ORF">DDZ16_01305</name>
</gene>
<keyword evidence="2" id="KW-1185">Reference proteome</keyword>
<evidence type="ECO:0000313" key="2">
    <source>
        <dbReference type="Proteomes" id="UP000244956"/>
    </source>
</evidence>
<comment type="caution">
    <text evidence="1">The sequence shown here is derived from an EMBL/GenBank/DDBJ whole genome shotgun (WGS) entry which is preliminary data.</text>
</comment>
<dbReference type="InterPro" id="IPR016024">
    <property type="entry name" value="ARM-type_fold"/>
</dbReference>
<reference evidence="1 2" key="1">
    <citation type="submission" date="2018-05" db="EMBL/GenBank/DDBJ databases">
        <title>Marinilabilia rubrum sp. nov., isolated from saltern sediment.</title>
        <authorList>
            <person name="Zhang R."/>
        </authorList>
    </citation>
    <scope>NUCLEOTIDE SEQUENCE [LARGE SCALE GENOMIC DNA]</scope>
    <source>
        <strain evidence="1 2">WTE16</strain>
    </source>
</reference>
<dbReference type="Proteomes" id="UP000244956">
    <property type="component" value="Unassembled WGS sequence"/>
</dbReference>
<dbReference type="SUPFAM" id="SSF48371">
    <property type="entry name" value="ARM repeat"/>
    <property type="match status" value="1"/>
</dbReference>
<name>A0A2U2BEH6_9BACT</name>
<dbReference type="OrthoDB" id="1122333at2"/>
<evidence type="ECO:0008006" key="3">
    <source>
        <dbReference type="Google" id="ProtNLM"/>
    </source>
</evidence>
<organism evidence="1 2">
    <name type="scientific">Marinilabilia rubra</name>
    <dbReference type="NCBI Taxonomy" id="2162893"/>
    <lineage>
        <taxon>Bacteria</taxon>
        <taxon>Pseudomonadati</taxon>
        <taxon>Bacteroidota</taxon>
        <taxon>Bacteroidia</taxon>
        <taxon>Marinilabiliales</taxon>
        <taxon>Marinilabiliaceae</taxon>
        <taxon>Marinilabilia</taxon>
    </lineage>
</organism>
<dbReference type="InterPro" id="IPR014825">
    <property type="entry name" value="DNA_alkylation"/>
</dbReference>
<sequence>MKFFPVNPEADEKVEKILRQVRQLKDGETAELIEKSGAHYRVNYGVSLVHLRKIGAQLDVDDALAQRLWYRKIRETMIIATMLADYDKMGPEELERWGDMINTIELSEQMGQNFMVKSDVPESVLEEWCKSDHYYKQYTAAMGIGWRIRIDGEAGFEDFHQVLGILKVLTSQPGLHRAVGFALKMAGRFLTSYRRLVLNLAAEWQKSSEPSLKQLGEEVRFEIEAFE</sequence>
<dbReference type="PANTHER" id="PTHR41291">
    <property type="entry name" value="DNA ALKYLATION REPAIR PROTEIN"/>
    <property type="match status" value="1"/>
</dbReference>
<dbReference type="AlphaFoldDB" id="A0A2U2BEH6"/>
<proteinExistence type="predicted"/>
<dbReference type="Gene3D" id="1.25.10.90">
    <property type="match status" value="1"/>
</dbReference>
<dbReference type="PANTHER" id="PTHR41291:SF1">
    <property type="entry name" value="DNA ALKYLATION REPAIR PROTEIN"/>
    <property type="match status" value="1"/>
</dbReference>